<dbReference type="Proteomes" id="UP000019132">
    <property type="component" value="Unassembled WGS sequence"/>
</dbReference>
<dbReference type="Gene3D" id="2.20.70.10">
    <property type="match status" value="1"/>
</dbReference>
<organism evidence="3 4">
    <name type="scientific">Globisporangium ultimum (strain ATCC 200006 / CBS 805.95 / DAOM BR144)</name>
    <name type="common">Pythium ultimum</name>
    <dbReference type="NCBI Taxonomy" id="431595"/>
    <lineage>
        <taxon>Eukaryota</taxon>
        <taxon>Sar</taxon>
        <taxon>Stramenopiles</taxon>
        <taxon>Oomycota</taxon>
        <taxon>Peronosporomycetes</taxon>
        <taxon>Pythiales</taxon>
        <taxon>Pythiaceae</taxon>
        <taxon>Globisporangium</taxon>
    </lineage>
</organism>
<dbReference type="InParanoid" id="K3WU12"/>
<evidence type="ECO:0000313" key="3">
    <source>
        <dbReference type="EnsemblProtists" id="PYU1_T008458"/>
    </source>
</evidence>
<proteinExistence type="predicted"/>
<reference evidence="3" key="3">
    <citation type="submission" date="2015-02" db="UniProtKB">
        <authorList>
            <consortium name="EnsemblProtists"/>
        </authorList>
    </citation>
    <scope>IDENTIFICATION</scope>
    <source>
        <strain evidence="3">DAOM BR144</strain>
    </source>
</reference>
<feature type="compositionally biased region" description="Polar residues" evidence="1">
    <location>
        <begin position="32"/>
        <end position="43"/>
    </location>
</feature>
<dbReference type="InterPro" id="IPR036020">
    <property type="entry name" value="WW_dom_sf"/>
</dbReference>
<dbReference type="InterPro" id="IPR001202">
    <property type="entry name" value="WW_dom"/>
</dbReference>
<dbReference type="OMA" id="TCEMELR"/>
<protein>
    <recommendedName>
        <fullName evidence="2">WW domain-containing protein</fullName>
    </recommendedName>
</protein>
<feature type="region of interest" description="Disordered" evidence="1">
    <location>
        <begin position="110"/>
        <end position="140"/>
    </location>
</feature>
<dbReference type="eggNOG" id="ENOG502SAU9">
    <property type="taxonomic scope" value="Eukaryota"/>
</dbReference>
<accession>K3WU12</accession>
<dbReference type="SUPFAM" id="SSF51045">
    <property type="entry name" value="WW domain"/>
    <property type="match status" value="1"/>
</dbReference>
<dbReference type="VEuPathDB" id="FungiDB:PYU1_G008442"/>
<evidence type="ECO:0000259" key="2">
    <source>
        <dbReference type="Pfam" id="PF00397"/>
    </source>
</evidence>
<reference evidence="4" key="2">
    <citation type="submission" date="2010-04" db="EMBL/GenBank/DDBJ databases">
        <authorList>
            <person name="Buell R."/>
            <person name="Hamilton J."/>
            <person name="Hostetler J."/>
        </authorList>
    </citation>
    <scope>NUCLEOTIDE SEQUENCE [LARGE SCALE GENOMIC DNA]</scope>
    <source>
        <strain evidence="4">DAOM:BR144</strain>
    </source>
</reference>
<feature type="domain" description="WW" evidence="2">
    <location>
        <begin position="128"/>
        <end position="149"/>
    </location>
</feature>
<name>K3WU12_GLOUD</name>
<dbReference type="Pfam" id="PF00397">
    <property type="entry name" value="WW"/>
    <property type="match status" value="1"/>
</dbReference>
<dbReference type="EMBL" id="GL376613">
    <property type="status" value="NOT_ANNOTATED_CDS"/>
    <property type="molecule type" value="Genomic_DNA"/>
</dbReference>
<feature type="region of interest" description="Disordered" evidence="1">
    <location>
        <begin position="29"/>
        <end position="50"/>
    </location>
</feature>
<evidence type="ECO:0000256" key="1">
    <source>
        <dbReference type="SAM" id="MobiDB-lite"/>
    </source>
</evidence>
<dbReference type="EnsemblProtists" id="PYU1_T008458">
    <property type="protein sequence ID" value="PYU1_T008458"/>
    <property type="gene ID" value="PYU1_G008442"/>
</dbReference>
<dbReference type="AlphaFoldDB" id="K3WU12"/>
<dbReference type="HOGENOM" id="CLU_080037_0_0_1"/>
<reference evidence="4" key="1">
    <citation type="journal article" date="2010" name="Genome Biol.">
        <title>Genome sequence of the necrotrophic plant pathogen Pythium ultimum reveals original pathogenicity mechanisms and effector repertoire.</title>
        <authorList>
            <person name="Levesque C.A."/>
            <person name="Brouwer H."/>
            <person name="Cano L."/>
            <person name="Hamilton J.P."/>
            <person name="Holt C."/>
            <person name="Huitema E."/>
            <person name="Raffaele S."/>
            <person name="Robideau G.P."/>
            <person name="Thines M."/>
            <person name="Win J."/>
            <person name="Zerillo M.M."/>
            <person name="Beakes G.W."/>
            <person name="Boore J.L."/>
            <person name="Busam D."/>
            <person name="Dumas B."/>
            <person name="Ferriera S."/>
            <person name="Fuerstenberg S.I."/>
            <person name="Gachon C.M."/>
            <person name="Gaulin E."/>
            <person name="Govers F."/>
            <person name="Grenville-Briggs L."/>
            <person name="Horner N."/>
            <person name="Hostetler J."/>
            <person name="Jiang R.H."/>
            <person name="Johnson J."/>
            <person name="Krajaejun T."/>
            <person name="Lin H."/>
            <person name="Meijer H.J."/>
            <person name="Moore B."/>
            <person name="Morris P."/>
            <person name="Phuntmart V."/>
            <person name="Puiu D."/>
            <person name="Shetty J."/>
            <person name="Stajich J.E."/>
            <person name="Tripathy S."/>
            <person name="Wawra S."/>
            <person name="van West P."/>
            <person name="Whitty B.R."/>
            <person name="Coutinho P.M."/>
            <person name="Henrissat B."/>
            <person name="Martin F."/>
            <person name="Thomas P.D."/>
            <person name="Tyler B.M."/>
            <person name="De Vries R.P."/>
            <person name="Kamoun S."/>
            <person name="Yandell M."/>
            <person name="Tisserat N."/>
            <person name="Buell C.R."/>
        </authorList>
    </citation>
    <scope>NUCLEOTIDE SEQUENCE</scope>
    <source>
        <strain evidence="4">DAOM:BR144</strain>
    </source>
</reference>
<evidence type="ECO:0000313" key="4">
    <source>
        <dbReference type="Proteomes" id="UP000019132"/>
    </source>
</evidence>
<sequence>MPPKAAPVSSERVKKELLAQRARAEALKHLHTTGSGPSQSELARQQAERQKLVNVTSAKVQRFVNGAPQQQTAADKYDPRVRDNTLHVVAMRRANEIHQTQTIAQQVNAFRPGRPHGDSSGSAVDTSLPDGWNEAKDPTSGDTYYWNEKRRGTILGVV</sequence>
<keyword evidence="4" id="KW-1185">Reference proteome</keyword>